<feature type="domain" description="Threonine/serine exporter-like N-terminal" evidence="9">
    <location>
        <begin position="181"/>
        <end position="336"/>
    </location>
</feature>
<feature type="transmembrane region" description="Helical" evidence="8">
    <location>
        <begin position="480"/>
        <end position="500"/>
    </location>
</feature>
<dbReference type="RefSeq" id="WP_377938212.1">
    <property type="nucleotide sequence ID" value="NZ_JBHTHQ010000012.1"/>
</dbReference>
<feature type="compositionally biased region" description="Polar residues" evidence="7">
    <location>
        <begin position="1"/>
        <end position="20"/>
    </location>
</feature>
<proteinExistence type="inferred from homology"/>
<feature type="transmembrane region" description="Helical" evidence="8">
    <location>
        <begin position="441"/>
        <end position="460"/>
    </location>
</feature>
<gene>
    <name evidence="11" type="ORF">ACFQY8_02350</name>
</gene>
<evidence type="ECO:0000259" key="10">
    <source>
        <dbReference type="Pfam" id="PF12821"/>
    </source>
</evidence>
<dbReference type="InterPro" id="IPR024528">
    <property type="entry name" value="ThrE_2"/>
</dbReference>
<evidence type="ECO:0000313" key="11">
    <source>
        <dbReference type="EMBL" id="MFD0704591.1"/>
    </source>
</evidence>
<feature type="transmembrane region" description="Helical" evidence="8">
    <location>
        <begin position="353"/>
        <end position="377"/>
    </location>
</feature>
<evidence type="ECO:0000256" key="4">
    <source>
        <dbReference type="ARBA" id="ARBA00022989"/>
    </source>
</evidence>
<dbReference type="Pfam" id="PF06738">
    <property type="entry name" value="ThrE"/>
    <property type="match status" value="2"/>
</dbReference>
<evidence type="ECO:0000256" key="3">
    <source>
        <dbReference type="ARBA" id="ARBA00022692"/>
    </source>
</evidence>
<keyword evidence="3 8" id="KW-0812">Transmembrane</keyword>
<protein>
    <submittedName>
        <fullName evidence="11">Threonine/serine exporter ThrE family protein</fullName>
    </submittedName>
</protein>
<evidence type="ECO:0000256" key="2">
    <source>
        <dbReference type="ARBA" id="ARBA00022475"/>
    </source>
</evidence>
<dbReference type="Proteomes" id="UP001597036">
    <property type="component" value="Unassembled WGS sequence"/>
</dbReference>
<dbReference type="PANTHER" id="PTHR34390:SF2">
    <property type="entry name" value="SUCCINATE TRANSPORTER SUBUNIT YJJP-RELATED"/>
    <property type="match status" value="1"/>
</dbReference>
<keyword evidence="4 8" id="KW-1133">Transmembrane helix</keyword>
<name>A0ABW2Y486_9BIFI</name>
<evidence type="ECO:0000256" key="5">
    <source>
        <dbReference type="ARBA" id="ARBA00023136"/>
    </source>
</evidence>
<feature type="domain" description="Threonine/Serine exporter ThrE" evidence="10">
    <location>
        <begin position="364"/>
        <end position="498"/>
    </location>
</feature>
<accession>A0ABW2Y486</accession>
<feature type="transmembrane region" description="Helical" evidence="8">
    <location>
        <begin position="253"/>
        <end position="275"/>
    </location>
</feature>
<evidence type="ECO:0000259" key="9">
    <source>
        <dbReference type="Pfam" id="PF06738"/>
    </source>
</evidence>
<comment type="similarity">
    <text evidence="6">Belongs to the ThrE exporter (TC 2.A.79) family.</text>
</comment>
<evidence type="ECO:0000256" key="8">
    <source>
        <dbReference type="SAM" id="Phobius"/>
    </source>
</evidence>
<organism evidence="11 12">
    <name type="scientific">Alloscardovia venturai</name>
    <dbReference type="NCBI Taxonomy" id="1769421"/>
    <lineage>
        <taxon>Bacteria</taxon>
        <taxon>Bacillati</taxon>
        <taxon>Actinomycetota</taxon>
        <taxon>Actinomycetes</taxon>
        <taxon>Bifidobacteriales</taxon>
        <taxon>Bifidobacteriaceae</taxon>
        <taxon>Alloscardovia</taxon>
    </lineage>
</organism>
<feature type="region of interest" description="Disordered" evidence="7">
    <location>
        <begin position="1"/>
        <end position="27"/>
    </location>
</feature>
<keyword evidence="12" id="KW-1185">Reference proteome</keyword>
<dbReference type="EMBL" id="JBHTHQ010000012">
    <property type="protein sequence ID" value="MFD0704591.1"/>
    <property type="molecule type" value="Genomic_DNA"/>
</dbReference>
<feature type="transmembrane region" description="Helical" evidence="8">
    <location>
        <begin position="411"/>
        <end position="429"/>
    </location>
</feature>
<comment type="caution">
    <text evidence="11">The sequence shown here is derived from an EMBL/GenBank/DDBJ whole genome shotgun (WGS) entry which is preliminary data.</text>
</comment>
<evidence type="ECO:0000256" key="1">
    <source>
        <dbReference type="ARBA" id="ARBA00004651"/>
    </source>
</evidence>
<feature type="transmembrane region" description="Helical" evidence="8">
    <location>
        <begin position="200"/>
        <end position="218"/>
    </location>
</feature>
<keyword evidence="2" id="KW-1003">Cell membrane</keyword>
<reference evidence="12" key="1">
    <citation type="journal article" date="2019" name="Int. J. Syst. Evol. Microbiol.">
        <title>The Global Catalogue of Microorganisms (GCM) 10K type strain sequencing project: providing services to taxonomists for standard genome sequencing and annotation.</title>
        <authorList>
            <consortium name="The Broad Institute Genomics Platform"/>
            <consortium name="The Broad Institute Genome Sequencing Center for Infectious Disease"/>
            <person name="Wu L."/>
            <person name="Ma J."/>
        </authorList>
    </citation>
    <scope>NUCLEOTIDE SEQUENCE [LARGE SCALE GENOMIC DNA]</scope>
    <source>
        <strain evidence="12">CCM 8604</strain>
    </source>
</reference>
<dbReference type="PANTHER" id="PTHR34390">
    <property type="entry name" value="UPF0442 PROTEIN YJJB-RELATED"/>
    <property type="match status" value="1"/>
</dbReference>
<feature type="domain" description="Threonine/serine exporter-like N-terminal" evidence="9">
    <location>
        <begin position="56"/>
        <end position="133"/>
    </location>
</feature>
<evidence type="ECO:0000256" key="6">
    <source>
        <dbReference type="ARBA" id="ARBA00034125"/>
    </source>
</evidence>
<dbReference type="InterPro" id="IPR010619">
    <property type="entry name" value="ThrE-like_N"/>
</dbReference>
<feature type="transmembrane region" description="Helical" evidence="8">
    <location>
        <begin position="320"/>
        <end position="341"/>
    </location>
</feature>
<keyword evidence="5 8" id="KW-0472">Membrane</keyword>
<dbReference type="Pfam" id="PF12821">
    <property type="entry name" value="ThrE_2"/>
    <property type="match status" value="1"/>
</dbReference>
<evidence type="ECO:0000313" key="12">
    <source>
        <dbReference type="Proteomes" id="UP001597036"/>
    </source>
</evidence>
<comment type="subcellular location">
    <subcellularLocation>
        <location evidence="1">Cell membrane</location>
        <topology evidence="1">Multi-pass membrane protein</topology>
    </subcellularLocation>
</comment>
<feature type="transmembrane region" description="Helical" evidence="8">
    <location>
        <begin position="287"/>
        <end position="308"/>
    </location>
</feature>
<evidence type="ECO:0000256" key="7">
    <source>
        <dbReference type="SAM" id="MobiDB-lite"/>
    </source>
</evidence>
<sequence>MAASVSTTSLSRVNEQTKPNTVAAHHRHSIPLDMDDIKADMDKPIVDAGLAAKASVIVRTGYLDLAAGTGSYRVKEIMNRIGYALGVYVRAEVNLTSIEASCSDGKERVTEVVDLPSVGVNTERIWQMEHFADWLTVSLGHEGVYHTEASLTQADVADYGFDDRSSAQASQARHSRSGGRDITVREVHTRLDAIERRKHLYGPLMHALGAAVACASFVFLLGGAPYDMIGAFVGAGLGQYVRSRLNGKRLNQFAGVGVGVIVAALTTIATLRIIGLIDPAALGHDTAYIGAILFIVPGFPLITGGLDLAKLDFPSGIQRITYFLCIVGVGTLAAWLVATGVGLSPSGFVTPHIVWWLNIPLLFIFAIGGVWGFSVLFNSPTKMALVAAFIGAIADTCRLVLTNYFHVSLELGAFIGALIAGLLASLWRISVRRGYLPASLGFPRISLTVPAIVIMVPGLYMYRAVYELGNLQTVNALDWIFRAMLAIVGLPIGLALARILTDKSWRFDV</sequence>
<dbReference type="InterPro" id="IPR050539">
    <property type="entry name" value="ThrE_Dicarb/AminoAcid_Exp"/>
</dbReference>